<dbReference type="Gene3D" id="1.10.8.1060">
    <property type="entry name" value="Corynebacterium glutamicum thioredoxin-dependent arsenate reductase, N-terminal domain"/>
    <property type="match status" value="1"/>
</dbReference>
<dbReference type="RefSeq" id="WP_212522193.1">
    <property type="nucleotide sequence ID" value="NZ_JAGSOH010000181.1"/>
</dbReference>
<keyword evidence="2" id="KW-1185">Reference proteome</keyword>
<accession>A0A941EGK6</accession>
<dbReference type="AlphaFoldDB" id="A0A941EGK6"/>
<proteinExistence type="predicted"/>
<reference evidence="1" key="1">
    <citation type="submission" date="2021-04" db="EMBL/GenBank/DDBJ databases">
        <title>Genome based classification of Actinospica acidithermotolerans sp. nov., an actinobacterium isolated from an Indonesian hot spring.</title>
        <authorList>
            <person name="Kusuma A.B."/>
            <person name="Putra K.E."/>
            <person name="Nafisah S."/>
            <person name="Loh J."/>
            <person name="Nouioui I."/>
            <person name="Goodfellow M."/>
        </authorList>
    </citation>
    <scope>NUCLEOTIDE SEQUENCE</scope>
    <source>
        <strain evidence="1">MGRD01-02</strain>
    </source>
</reference>
<protein>
    <submittedName>
        <fullName evidence="1">Uncharacterized protein</fullName>
    </submittedName>
</protein>
<organism evidence="1 2">
    <name type="scientific">Actinospica acidithermotolerans</name>
    <dbReference type="NCBI Taxonomy" id="2828514"/>
    <lineage>
        <taxon>Bacteria</taxon>
        <taxon>Bacillati</taxon>
        <taxon>Actinomycetota</taxon>
        <taxon>Actinomycetes</taxon>
        <taxon>Catenulisporales</taxon>
        <taxon>Actinospicaceae</taxon>
        <taxon>Actinospica</taxon>
    </lineage>
</organism>
<comment type="caution">
    <text evidence="1">The sequence shown here is derived from an EMBL/GenBank/DDBJ whole genome shotgun (WGS) entry which is preliminary data.</text>
</comment>
<dbReference type="Proteomes" id="UP000676325">
    <property type="component" value="Unassembled WGS sequence"/>
</dbReference>
<dbReference type="EMBL" id="JAGSOH010000181">
    <property type="protein sequence ID" value="MBR7831076.1"/>
    <property type="molecule type" value="Genomic_DNA"/>
</dbReference>
<sequence>MTTASAADPLIAPPDVTPAERDAISRMTAHLTAAYAPGVPADQVVATIQRIYRGFAEAHIRDFVPVLVERAAIRELGRPAA</sequence>
<name>A0A941EGK6_9ACTN</name>
<evidence type="ECO:0000313" key="2">
    <source>
        <dbReference type="Proteomes" id="UP000676325"/>
    </source>
</evidence>
<evidence type="ECO:0000313" key="1">
    <source>
        <dbReference type="EMBL" id="MBR7831076.1"/>
    </source>
</evidence>
<dbReference type="NCBIfam" id="NF046112">
    <property type="entry name" value="MSMEG_6209_Nter"/>
    <property type="match status" value="1"/>
</dbReference>
<gene>
    <name evidence="1" type="ORF">KDK95_32525</name>
</gene>